<keyword evidence="3" id="KW-1185">Reference proteome</keyword>
<evidence type="ECO:0000256" key="1">
    <source>
        <dbReference type="SAM" id="Phobius"/>
    </source>
</evidence>
<dbReference type="RefSeq" id="WP_266122363.1">
    <property type="nucleotide sequence ID" value="NZ_JAJHNU010000001.1"/>
</dbReference>
<evidence type="ECO:0000313" key="3">
    <source>
        <dbReference type="Proteomes" id="UP001168613"/>
    </source>
</evidence>
<reference evidence="2" key="1">
    <citation type="submission" date="2021-11" db="EMBL/GenBank/DDBJ databases">
        <title>Draft genome sequence of Alcaligenes endophyticus type strain CCUG 75668T.</title>
        <authorList>
            <person name="Salva-Serra F."/>
            <person name="Duran R.E."/>
            <person name="Seeger M."/>
            <person name="Moore E.R.B."/>
            <person name="Jaen-Luchoro D."/>
        </authorList>
    </citation>
    <scope>NUCLEOTIDE SEQUENCE</scope>
    <source>
        <strain evidence="2">CCUG 75668</strain>
    </source>
</reference>
<keyword evidence="1" id="KW-1133">Transmembrane helix</keyword>
<feature type="transmembrane region" description="Helical" evidence="1">
    <location>
        <begin position="20"/>
        <end position="43"/>
    </location>
</feature>
<dbReference type="Proteomes" id="UP001168613">
    <property type="component" value="Unassembled WGS sequence"/>
</dbReference>
<protein>
    <recommendedName>
        <fullName evidence="4">AI-2E family transporter</fullName>
    </recommendedName>
</protein>
<evidence type="ECO:0000313" key="2">
    <source>
        <dbReference type="EMBL" id="MDN4120316.1"/>
    </source>
</evidence>
<keyword evidence="1" id="KW-0472">Membrane</keyword>
<accession>A0ABT8EG98</accession>
<comment type="caution">
    <text evidence="2">The sequence shown here is derived from an EMBL/GenBank/DDBJ whole genome shotgun (WGS) entry which is preliminary data.</text>
</comment>
<dbReference type="EMBL" id="JAJHNU010000001">
    <property type="protein sequence ID" value="MDN4120316.1"/>
    <property type="molecule type" value="Genomic_DNA"/>
</dbReference>
<keyword evidence="1" id="KW-0812">Transmembrane</keyword>
<name>A0ABT8EG98_9BURK</name>
<organism evidence="2 3">
    <name type="scientific">Alcaligenes endophyticus</name>
    <dbReference type="NCBI Taxonomy" id="1929088"/>
    <lineage>
        <taxon>Bacteria</taxon>
        <taxon>Pseudomonadati</taxon>
        <taxon>Pseudomonadota</taxon>
        <taxon>Betaproteobacteria</taxon>
        <taxon>Burkholderiales</taxon>
        <taxon>Alcaligenaceae</taxon>
        <taxon>Alcaligenes</taxon>
    </lineage>
</organism>
<gene>
    <name evidence="2" type="ORF">LMS43_03320</name>
</gene>
<sequence length="64" mass="7084">MKALLQKPLLVMALLLLPLWILIGNFILALISAILIGMLIGMLRSLYQLSQAQATRQPPDDPTE</sequence>
<evidence type="ECO:0008006" key="4">
    <source>
        <dbReference type="Google" id="ProtNLM"/>
    </source>
</evidence>
<proteinExistence type="predicted"/>